<reference evidence="15 16" key="1">
    <citation type="submission" date="2020-08" db="EMBL/GenBank/DDBJ databases">
        <title>Aphidius gifuensis genome sequencing and assembly.</title>
        <authorList>
            <person name="Du Z."/>
        </authorList>
    </citation>
    <scope>NUCLEOTIDE SEQUENCE [LARGE SCALE GENOMIC DNA]</scope>
    <source>
        <strain evidence="15">YNYX2018</strain>
        <tissue evidence="15">Adults</tissue>
    </source>
</reference>
<dbReference type="SMART" id="SM01098">
    <property type="entry name" value="CPSF73-100_C"/>
    <property type="match status" value="1"/>
</dbReference>
<keyword evidence="10" id="KW-0505">Motor protein</keyword>
<evidence type="ECO:0000256" key="4">
    <source>
        <dbReference type="ARBA" id="ARBA00022664"/>
    </source>
</evidence>
<dbReference type="InterPro" id="IPR011108">
    <property type="entry name" value="RMMBL"/>
</dbReference>
<name>A0A834XJE0_APHGI</name>
<dbReference type="CDD" id="cd16292">
    <property type="entry name" value="CPSF3-like_MBL-fold"/>
    <property type="match status" value="1"/>
</dbReference>
<keyword evidence="6" id="KW-0540">Nuclease</keyword>
<evidence type="ECO:0000259" key="14">
    <source>
        <dbReference type="PROSITE" id="PS51718"/>
    </source>
</evidence>
<keyword evidence="8" id="KW-0378">Hydrolase</keyword>
<dbReference type="FunFam" id="3.40.50.300:FF:000045">
    <property type="entry name" value="dynamin-1 isoform X2"/>
    <property type="match status" value="1"/>
</dbReference>
<dbReference type="GO" id="GO:0006398">
    <property type="term" value="P:mRNA 3'-end processing by stem-loop binding and cleavage"/>
    <property type="evidence" value="ECO:0007669"/>
    <property type="project" value="TreeGrafter"/>
</dbReference>
<dbReference type="SMART" id="SM00849">
    <property type="entry name" value="Lactamase_B"/>
    <property type="match status" value="1"/>
</dbReference>
<dbReference type="GO" id="GO:0004534">
    <property type="term" value="F:5'-3' RNA exonuclease activity"/>
    <property type="evidence" value="ECO:0007669"/>
    <property type="project" value="TreeGrafter"/>
</dbReference>
<keyword evidence="9 12" id="KW-0342">GTP-binding</keyword>
<keyword evidence="4" id="KW-0507">mRNA processing</keyword>
<dbReference type="GO" id="GO:0004521">
    <property type="term" value="F:RNA endonuclease activity"/>
    <property type="evidence" value="ECO:0007669"/>
    <property type="project" value="TreeGrafter"/>
</dbReference>
<comment type="subcellular location">
    <subcellularLocation>
        <location evidence="1">Nucleus</location>
    </subcellularLocation>
</comment>
<dbReference type="SMART" id="SM01027">
    <property type="entry name" value="Beta-Casp"/>
    <property type="match status" value="1"/>
</dbReference>
<dbReference type="OrthoDB" id="10249535at2759"/>
<dbReference type="EMBL" id="JACMRX010000006">
    <property type="protein sequence ID" value="KAF7988258.1"/>
    <property type="molecule type" value="Genomic_DNA"/>
</dbReference>
<keyword evidence="16" id="KW-1185">Reference proteome</keyword>
<keyword evidence="3" id="KW-0254">Endocytosis</keyword>
<evidence type="ECO:0000256" key="2">
    <source>
        <dbReference type="ARBA" id="ARBA00011980"/>
    </source>
</evidence>
<dbReference type="GO" id="GO:0005847">
    <property type="term" value="C:mRNA cleavage and polyadenylation specificity factor complex"/>
    <property type="evidence" value="ECO:0007669"/>
    <property type="project" value="TreeGrafter"/>
</dbReference>
<accession>A0A834XJE0</accession>
<dbReference type="SUPFAM" id="SSF52540">
    <property type="entry name" value="P-loop containing nucleoside triphosphate hydrolases"/>
    <property type="match status" value="1"/>
</dbReference>
<dbReference type="CDD" id="cd08771">
    <property type="entry name" value="DLP_1"/>
    <property type="match status" value="1"/>
</dbReference>
<dbReference type="PROSITE" id="PS51718">
    <property type="entry name" value="G_DYNAMIN_2"/>
    <property type="match status" value="1"/>
</dbReference>
<evidence type="ECO:0000313" key="16">
    <source>
        <dbReference type="Proteomes" id="UP000639338"/>
    </source>
</evidence>
<dbReference type="PANTHER" id="PTHR11203">
    <property type="entry name" value="CLEAVAGE AND POLYADENYLATION SPECIFICITY FACTOR FAMILY MEMBER"/>
    <property type="match status" value="1"/>
</dbReference>
<dbReference type="Pfam" id="PF01031">
    <property type="entry name" value="Dynamin_M"/>
    <property type="match status" value="1"/>
</dbReference>
<keyword evidence="5" id="KW-0493">Microtubule</keyword>
<evidence type="ECO:0000256" key="3">
    <source>
        <dbReference type="ARBA" id="ARBA00022583"/>
    </source>
</evidence>
<dbReference type="InterPro" id="IPR036866">
    <property type="entry name" value="RibonucZ/Hydroxyglut_hydro"/>
</dbReference>
<dbReference type="GO" id="GO:0003924">
    <property type="term" value="F:GTPase activity"/>
    <property type="evidence" value="ECO:0007669"/>
    <property type="project" value="InterPro"/>
</dbReference>
<dbReference type="GO" id="GO:0003723">
    <property type="term" value="F:RNA binding"/>
    <property type="evidence" value="ECO:0007669"/>
    <property type="project" value="TreeGrafter"/>
</dbReference>
<evidence type="ECO:0000256" key="7">
    <source>
        <dbReference type="ARBA" id="ARBA00022741"/>
    </source>
</evidence>
<evidence type="ECO:0000256" key="8">
    <source>
        <dbReference type="ARBA" id="ARBA00022801"/>
    </source>
</evidence>
<dbReference type="PANTHER" id="PTHR11203:SF11">
    <property type="entry name" value="CLEAVAGE AND POLYADENYLATION SPECIFICITY FACTOR SUBUNIT 3"/>
    <property type="match status" value="1"/>
</dbReference>
<organism evidence="15 16">
    <name type="scientific">Aphidius gifuensis</name>
    <name type="common">Parasitoid wasp</name>
    <dbReference type="NCBI Taxonomy" id="684658"/>
    <lineage>
        <taxon>Eukaryota</taxon>
        <taxon>Metazoa</taxon>
        <taxon>Ecdysozoa</taxon>
        <taxon>Arthropoda</taxon>
        <taxon>Hexapoda</taxon>
        <taxon>Insecta</taxon>
        <taxon>Pterygota</taxon>
        <taxon>Neoptera</taxon>
        <taxon>Endopterygota</taxon>
        <taxon>Hymenoptera</taxon>
        <taxon>Apocrita</taxon>
        <taxon>Ichneumonoidea</taxon>
        <taxon>Braconidae</taxon>
        <taxon>Aphidiinae</taxon>
        <taxon>Aphidius</taxon>
    </lineage>
</organism>
<dbReference type="GO" id="GO:0005525">
    <property type="term" value="F:GTP binding"/>
    <property type="evidence" value="ECO:0007669"/>
    <property type="project" value="UniProtKB-KW"/>
</dbReference>
<gene>
    <name evidence="15" type="ORF">HCN44_007790</name>
</gene>
<sequence>MAGNSGMESLISIVNRLQDVTTRSRVTSKLDLPQIAVVGGQSAGKSSVLENFVGRDFLPRGSGIVTRRPLVLQLINIENQDQEYAEFSHCPGKKFLDFNQVRREIEEDTDLVTDGKKGISNDPINLRIYSSKVLNLTLVDLPGLTKIAIGDQPPDIETQIRKMILEFISKESCLILAVTPANTDLANSDALKLAKEVDPKGLRTIGVITKLDLMDDGTNALDILENRLLPLRRGYIGVVNRSQKAIDENKEIVDAILAEERFFKTHEAYKHMADKLGTPYLQKVLNQQLTTHIRESLPALRKKLLDQKQLYEKDLNMDDMNLDDSASKTKSMIQMVNELRSKFVNTIGCYESDEIGEFLNGGSKICYLMHEKLPREITAITLSGNDTVRREIKLAILNIRGVRLGMFTPDMAFEAVAKKQISHLKKPAVDCVSEVIEELNQLLYDCTKVMARYPRLQELTEEKLMTYLKTCEKQCQKQLCDLLEFELSYINTKHVDFVGLEKADEKSLQNAQSMTKKIIMDEDDDLHEKFQTNPKITQEVDKFKILVDSYMSIVTKTVQDLVPKTIMCMIIKKVKNFINVELLSQLLNSENIVTSKRGQKMDYVPAEQSDLLSIKPLGAGQEVGRSCIMLEFKGKKIMLDCGIHPGLSGMDALPFIDLIEPDEIDLLLISHFHLDHCGALPWFFKNTSFKGRCFMTHATKEIYRVLLSDYIKIRNIAYEQMLYTQSDLEASLNKIETINFHEEKNVFGIKFWAYVAGHVLGAAMFMIEIAGIKILYTGDFSRQEDRHLMAAEIPNVHTDVLITESTYGTVIHEEREDRENRFTNLVHEIVNRGGKCLLPVFALGRAQELLLILDEYWALHPELHEIPIYYASSLAKKCMTVYQTYVNAMNDKIRRQVAINNPFVFKHISYLKDIDYFDYIGPCVIMASPGMMQTGLSRELFESWCTDATNGVIISGYCVEGTLAKTILSEPKDIETLSGEKLPLKMSVHQISFSAHTDYQQTSEFIRILKPRHVVLVHGEAYEMGRLKAALQREYEDDPSTTIEIHNPRNTVAVKLYFSGEKTAKVVGTLAIDTPKPGQILSGVIVKRNFSYHMLAPSDLSKYTDMGIAQIVQRQSIAFNSSWSVLKHLLQQISGALDIINDKKIRVFNNVDVTIDGKVVTLEWIATPVNDMYADSIVVALLQSEMLETPPKILPAPTKMDHMHFKECLIEMLQEMFGEKSVPRIFEGEKLYVTVDDKKAHIDLTSLEVSCPEDDTFEQIVKTAVTQLHQSLAPTFKNIATEQMLYTQFYRKASLDKIETINFREEKNVFGIKFWAYNDGHVLSAAMFMIEIAGVKRLYTVDFVR</sequence>
<dbReference type="Gene3D" id="3.60.15.10">
    <property type="entry name" value="Ribonuclease Z/Hydroxyacylglutathione hydrolase-like"/>
    <property type="match status" value="2"/>
</dbReference>
<dbReference type="PRINTS" id="PR00195">
    <property type="entry name" value="DYNAMIN"/>
</dbReference>
<evidence type="ECO:0000256" key="9">
    <source>
        <dbReference type="ARBA" id="ARBA00023134"/>
    </source>
</evidence>
<dbReference type="InterPro" id="IPR003130">
    <property type="entry name" value="GED"/>
</dbReference>
<protein>
    <recommendedName>
        <fullName evidence="2">dynamin GTPase</fullName>
        <ecNumber evidence="2">3.6.5.5</ecNumber>
    </recommendedName>
</protein>
<evidence type="ECO:0000256" key="12">
    <source>
        <dbReference type="RuleBase" id="RU003932"/>
    </source>
</evidence>
<keyword evidence="11" id="KW-0539">Nucleus</keyword>
<dbReference type="Pfam" id="PF11718">
    <property type="entry name" value="CPSF73-100_C"/>
    <property type="match status" value="1"/>
</dbReference>
<dbReference type="InterPro" id="IPR027417">
    <property type="entry name" value="P-loop_NTPase"/>
</dbReference>
<keyword evidence="7 12" id="KW-0547">Nucleotide-binding</keyword>
<dbReference type="InterPro" id="IPR045063">
    <property type="entry name" value="Dynamin_N"/>
</dbReference>
<dbReference type="EC" id="3.6.5.5" evidence="2"/>
<dbReference type="InterPro" id="IPR001279">
    <property type="entry name" value="Metallo-B-lactamas"/>
</dbReference>
<dbReference type="Gene3D" id="3.40.50.300">
    <property type="entry name" value="P-loop containing nucleotide triphosphate hydrolases"/>
    <property type="match status" value="1"/>
</dbReference>
<dbReference type="PROSITE" id="PS51388">
    <property type="entry name" value="GED"/>
    <property type="match status" value="1"/>
</dbReference>
<evidence type="ECO:0000256" key="1">
    <source>
        <dbReference type="ARBA" id="ARBA00004123"/>
    </source>
</evidence>
<evidence type="ECO:0000256" key="5">
    <source>
        <dbReference type="ARBA" id="ARBA00022701"/>
    </source>
</evidence>
<dbReference type="Pfam" id="PF10996">
    <property type="entry name" value="Beta-Casp"/>
    <property type="match status" value="1"/>
</dbReference>
<dbReference type="InterPro" id="IPR020850">
    <property type="entry name" value="GED_dom"/>
</dbReference>
<evidence type="ECO:0000313" key="15">
    <source>
        <dbReference type="EMBL" id="KAF7988258.1"/>
    </source>
</evidence>
<evidence type="ECO:0000259" key="13">
    <source>
        <dbReference type="PROSITE" id="PS51388"/>
    </source>
</evidence>
<dbReference type="Gene3D" id="3.40.50.10890">
    <property type="match status" value="1"/>
</dbReference>
<dbReference type="Proteomes" id="UP000639338">
    <property type="component" value="Unassembled WGS sequence"/>
</dbReference>
<dbReference type="InterPro" id="IPR000375">
    <property type="entry name" value="Dynamin_stalk"/>
</dbReference>
<dbReference type="InterPro" id="IPR021718">
    <property type="entry name" value="CPSF73-100_C"/>
</dbReference>
<dbReference type="InterPro" id="IPR019762">
    <property type="entry name" value="Dynamin_GTPase_CS"/>
</dbReference>
<dbReference type="InterPro" id="IPR022712">
    <property type="entry name" value="Beta_Casp"/>
</dbReference>
<dbReference type="SMART" id="SM00053">
    <property type="entry name" value="DYNc"/>
    <property type="match status" value="1"/>
</dbReference>
<evidence type="ECO:0000256" key="6">
    <source>
        <dbReference type="ARBA" id="ARBA00022722"/>
    </source>
</evidence>
<dbReference type="Pfam" id="PF16661">
    <property type="entry name" value="Lactamase_B_6"/>
    <property type="match status" value="1"/>
</dbReference>
<dbReference type="Gene3D" id="1.20.120.1240">
    <property type="entry name" value="Dynamin, middle domain"/>
    <property type="match status" value="1"/>
</dbReference>
<dbReference type="SUPFAM" id="SSF56281">
    <property type="entry name" value="Metallo-hydrolase/oxidoreductase"/>
    <property type="match status" value="2"/>
</dbReference>
<dbReference type="Pfam" id="PF07521">
    <property type="entry name" value="RMMBL"/>
    <property type="match status" value="1"/>
</dbReference>
<feature type="domain" description="Dynamin-type G" evidence="14">
    <location>
        <begin position="29"/>
        <end position="298"/>
    </location>
</feature>
<dbReference type="FunFam" id="3.40.50.10890:FF:000001">
    <property type="entry name" value="Cleavage and polyadenylation specificity factor subunit 3"/>
    <property type="match status" value="1"/>
</dbReference>
<proteinExistence type="inferred from homology"/>
<dbReference type="InterPro" id="IPR030381">
    <property type="entry name" value="G_DYNAMIN_dom"/>
</dbReference>
<dbReference type="InterPro" id="IPR022812">
    <property type="entry name" value="Dynamin"/>
</dbReference>
<dbReference type="PROSITE" id="PS00410">
    <property type="entry name" value="G_DYNAMIN_1"/>
    <property type="match status" value="1"/>
</dbReference>
<dbReference type="Pfam" id="PF00350">
    <property type="entry name" value="Dynamin_N"/>
    <property type="match status" value="1"/>
</dbReference>
<comment type="caution">
    <text evidence="15">The sequence shown here is derived from an EMBL/GenBank/DDBJ whole genome shotgun (WGS) entry which is preliminary data.</text>
</comment>
<evidence type="ECO:0000256" key="11">
    <source>
        <dbReference type="ARBA" id="ARBA00023242"/>
    </source>
</evidence>
<dbReference type="InterPro" id="IPR050698">
    <property type="entry name" value="MBL"/>
</dbReference>
<feature type="domain" description="GED" evidence="13">
    <location>
        <begin position="540"/>
        <end position="632"/>
    </location>
</feature>
<comment type="similarity">
    <text evidence="12">Belongs to the TRAFAC class dynamin-like GTPase superfamily. Dynamin/Fzo/YdjA family.</text>
</comment>
<dbReference type="GO" id="GO:0005874">
    <property type="term" value="C:microtubule"/>
    <property type="evidence" value="ECO:0007669"/>
    <property type="project" value="UniProtKB-KW"/>
</dbReference>
<dbReference type="InterPro" id="IPR001401">
    <property type="entry name" value="Dynamin_GTPase"/>
</dbReference>
<dbReference type="GO" id="GO:0006897">
    <property type="term" value="P:endocytosis"/>
    <property type="evidence" value="ECO:0007669"/>
    <property type="project" value="UniProtKB-KW"/>
</dbReference>
<dbReference type="Pfam" id="PF02212">
    <property type="entry name" value="GED"/>
    <property type="match status" value="1"/>
</dbReference>
<evidence type="ECO:0000256" key="10">
    <source>
        <dbReference type="ARBA" id="ARBA00023175"/>
    </source>
</evidence>